<evidence type="ECO:0000313" key="11">
    <source>
        <dbReference type="Proteomes" id="UP000633219"/>
    </source>
</evidence>
<dbReference type="GO" id="GO:0000820">
    <property type="term" value="P:regulation of glutamine family amino acid metabolic process"/>
    <property type="evidence" value="ECO:0007669"/>
    <property type="project" value="UniProtKB-UniRule"/>
</dbReference>
<feature type="domain" description="PII-uridylyltransferase/Glutamine-synthetase adenylyltransferase" evidence="9">
    <location>
        <begin position="330"/>
        <end position="469"/>
    </location>
</feature>
<keyword evidence="11" id="KW-1185">Reference proteome</keyword>
<feature type="region of interest" description="Adenylyl removase" evidence="7">
    <location>
        <begin position="1"/>
        <end position="473"/>
    </location>
</feature>
<evidence type="ECO:0000259" key="8">
    <source>
        <dbReference type="Pfam" id="PF03710"/>
    </source>
</evidence>
<dbReference type="AlphaFoldDB" id="A0A936YR89"/>
<protein>
    <recommendedName>
        <fullName evidence="7">Bifunctional glutamine synthetase adenylyltransferase/adenylyl-removing enzyme</fullName>
    </recommendedName>
    <alternativeName>
        <fullName evidence="7">ATP:glutamine synthetase adenylyltransferase</fullName>
    </alternativeName>
    <alternativeName>
        <fullName evidence="7">ATase</fullName>
    </alternativeName>
    <domain>
        <recommendedName>
            <fullName evidence="7">Glutamine synthetase adenylyl-L-tyrosine phosphorylase</fullName>
            <ecNumber evidence="7">2.7.7.89</ecNumber>
        </recommendedName>
        <alternativeName>
            <fullName evidence="7">Adenylyl removase</fullName>
            <shortName evidence="7">AR</shortName>
            <shortName evidence="7">AT-N</shortName>
        </alternativeName>
    </domain>
    <domain>
        <recommendedName>
            <fullName evidence="7">Glutamine synthetase adenylyl transferase</fullName>
            <ecNumber evidence="7">2.7.7.42</ecNumber>
        </recommendedName>
        <alternativeName>
            <fullName evidence="7">Adenylyl transferase</fullName>
            <shortName evidence="7">AT</shortName>
            <shortName evidence="7">AT-C</shortName>
        </alternativeName>
    </domain>
</protein>
<sequence length="1017" mass="112264">MSNSAAASTETLPAAQLSSLPVNPLRPLSQQEAKSVIADLKDWAKGEPAIASLLAGETPDREFVIAALSLSPFLRDIARVDPSLLAVALTTDLRSALRQTVEAVRHTWRDCTEAELMTALRKAKRRAAFLIALADLAKLFDGRETTGWLTDLAEASVAAAIDHLLQASHVAGKVRLVDETQPSKSSGLIVLGMGKLGGRELNYSSDIDVVVFYDPEAGILTEPEDGTDTYARMLRRMIRILQDRTGDGYVFRTDLRLRPDPGSTPLAIPVDAAILYYEGRGQNWERAAYIKARPVAGDIEAGERFLRELVPFVFRKYLDYAAISDIHSIKRQIHVHKGHGEIAVKGHNIKLGRGGIREIEFFAQTQQLIAGGRMPELRSRSTQVALRALEDARWIDAATREELTDAYWFLRSVEHRVQMVHDEQTHILPTTEAELKRIAYMQGYADTSAFSKALTQVLKTVERRYAQLFEQENKLSTDSGNLVFTGQKDDPDTLKTLQKLGFQRPEDMSRTIRGWHYGRYRATQSVEARERLTELMPELLKIFGESKRADEALMRFDQFISGLPSGIQLFSLLSSNPSLLSLLATIMSAAPKLAGIIASKPHVFDGMLDPGLISELPTRAYLAARLTTFLAGATHFEDILDRLRIFAFEQKFLIGIRLLTGAIEGTTAATAFTDLADLVIVETLAAVRTELEAVHGPFPGGQVAIIGMGKLGSGEMTGGSDIDLILLYDYDDEAAESAGPKPIDASRYFSRLTQRLTAALSAPTAEGVLYEVDMRLRPSGNKGPVATRLRTFEKYQFEEAWTWEHMALTRARIIAGDSGLAASAQAIITRVLSRVDNVAKIAADVVEMRQMIDKEKPPRDIWDVKLIAGGLVDIEFIAQFMTLIAPARGLDVRDLDPNTDAVLQRFGAHLMAPADVDTVRASLRLYSDIAQIVRLCIDGPFDPKEAPEGLKELLCQVAEVPDLKVLEGELRQASQAVRKIFKVVVRTVTCQSDPHDNDRATPFARADSHFTAMKLGE</sequence>
<dbReference type="PANTHER" id="PTHR30621">
    <property type="entry name" value="GLUTAMINE SYNTHETASE ADENYLYLTRANSFERASE"/>
    <property type="match status" value="1"/>
</dbReference>
<keyword evidence="5 7" id="KW-0460">Magnesium</keyword>
<evidence type="ECO:0000256" key="3">
    <source>
        <dbReference type="ARBA" id="ARBA00022741"/>
    </source>
</evidence>
<dbReference type="GO" id="GO:0008882">
    <property type="term" value="F:[glutamate-ammonia-ligase] adenylyltransferase activity"/>
    <property type="evidence" value="ECO:0007669"/>
    <property type="project" value="UniProtKB-UniRule"/>
</dbReference>
<dbReference type="GO" id="GO:0005524">
    <property type="term" value="F:ATP binding"/>
    <property type="evidence" value="ECO:0007669"/>
    <property type="project" value="UniProtKB-UniRule"/>
</dbReference>
<gene>
    <name evidence="7" type="primary">glnE</name>
    <name evidence="10" type="ORF">JJB09_03565</name>
</gene>
<evidence type="ECO:0000256" key="6">
    <source>
        <dbReference type="ARBA" id="ARBA00023268"/>
    </source>
</evidence>
<dbReference type="InterPro" id="IPR023057">
    <property type="entry name" value="GlnE"/>
</dbReference>
<keyword evidence="1 7" id="KW-0808">Transferase</keyword>
<dbReference type="NCBIfam" id="NF008292">
    <property type="entry name" value="PRK11072.1"/>
    <property type="match status" value="1"/>
</dbReference>
<dbReference type="SUPFAM" id="SSF81593">
    <property type="entry name" value="Nucleotidyltransferase substrate binding subunit/domain"/>
    <property type="match status" value="2"/>
</dbReference>
<organism evidence="10 11">
    <name type="scientific">Rhizobium setariae</name>
    <dbReference type="NCBI Taxonomy" id="2801340"/>
    <lineage>
        <taxon>Bacteria</taxon>
        <taxon>Pseudomonadati</taxon>
        <taxon>Pseudomonadota</taxon>
        <taxon>Alphaproteobacteria</taxon>
        <taxon>Hyphomicrobiales</taxon>
        <taxon>Rhizobiaceae</taxon>
        <taxon>Rhizobium/Agrobacterium group</taxon>
        <taxon>Rhizobium</taxon>
    </lineage>
</organism>
<feature type="region of interest" description="Adenylyl transferase" evidence="7">
    <location>
        <begin position="476"/>
        <end position="1017"/>
    </location>
</feature>
<proteinExistence type="inferred from homology"/>
<comment type="caution">
    <text evidence="10">The sequence shown here is derived from an EMBL/GenBank/DDBJ whole genome shotgun (WGS) entry which is preliminary data.</text>
</comment>
<dbReference type="Gene3D" id="1.20.120.1510">
    <property type="match status" value="1"/>
</dbReference>
<feature type="domain" description="Glutamate-ammonia ligase adenylyltransferase repeated" evidence="8">
    <location>
        <begin position="65"/>
        <end position="307"/>
    </location>
</feature>
<feature type="domain" description="Glutamate-ammonia ligase adenylyltransferase repeated" evidence="8">
    <location>
        <begin position="582"/>
        <end position="824"/>
    </location>
</feature>
<dbReference type="InterPro" id="IPR043519">
    <property type="entry name" value="NT_sf"/>
</dbReference>
<evidence type="ECO:0000256" key="2">
    <source>
        <dbReference type="ARBA" id="ARBA00022695"/>
    </source>
</evidence>
<dbReference type="GO" id="GO:0000287">
    <property type="term" value="F:magnesium ion binding"/>
    <property type="evidence" value="ECO:0007669"/>
    <property type="project" value="UniProtKB-UniRule"/>
</dbReference>
<comment type="function">
    <text evidence="7">Involved in the regulation of glutamine synthetase GlnA, a key enzyme in the process to assimilate ammonia. When cellular nitrogen levels are high, the C-terminal adenylyl transferase (AT) inactivates GlnA by covalent transfer of an adenylyl group from ATP to specific tyrosine residue of GlnA, thus reducing its activity. Conversely, when nitrogen levels are low, the N-terminal adenylyl removase (AR) activates GlnA by removing the adenylyl group by phosphorolysis, increasing its activity. The regulatory region of GlnE binds the signal transduction protein PII (GlnB) which indicates the nitrogen status of the cell.</text>
</comment>
<dbReference type="SUPFAM" id="SSF81301">
    <property type="entry name" value="Nucleotidyltransferase"/>
    <property type="match status" value="2"/>
</dbReference>
<keyword evidence="6 7" id="KW-0511">Multifunctional enzyme</keyword>
<comment type="cofactor">
    <cofactor evidence="7">
        <name>Mg(2+)</name>
        <dbReference type="ChEBI" id="CHEBI:18420"/>
    </cofactor>
</comment>
<evidence type="ECO:0000256" key="7">
    <source>
        <dbReference type="HAMAP-Rule" id="MF_00802"/>
    </source>
</evidence>
<evidence type="ECO:0000256" key="5">
    <source>
        <dbReference type="ARBA" id="ARBA00022842"/>
    </source>
</evidence>
<dbReference type="EC" id="2.7.7.42" evidence="7"/>
<evidence type="ECO:0000313" key="10">
    <source>
        <dbReference type="EMBL" id="MBL0371097.1"/>
    </source>
</evidence>
<dbReference type="Pfam" id="PF08335">
    <property type="entry name" value="GlnD_UR_UTase"/>
    <property type="match status" value="1"/>
</dbReference>
<comment type="catalytic activity">
    <reaction evidence="7">
        <text>[glutamine synthetase]-L-tyrosine + ATP = [glutamine synthetase]-O(4)-(5'-adenylyl)-L-tyrosine + diphosphate</text>
        <dbReference type="Rhea" id="RHEA:18589"/>
        <dbReference type="Rhea" id="RHEA-COMP:10660"/>
        <dbReference type="Rhea" id="RHEA-COMP:10661"/>
        <dbReference type="ChEBI" id="CHEBI:30616"/>
        <dbReference type="ChEBI" id="CHEBI:33019"/>
        <dbReference type="ChEBI" id="CHEBI:46858"/>
        <dbReference type="ChEBI" id="CHEBI:83624"/>
        <dbReference type="EC" id="2.7.7.42"/>
    </reaction>
</comment>
<name>A0A936YR89_9HYPH</name>
<dbReference type="HAMAP" id="MF_00802">
    <property type="entry name" value="GlnE"/>
    <property type="match status" value="1"/>
</dbReference>
<accession>A0A936YR89</accession>
<keyword evidence="4 7" id="KW-0067">ATP-binding</keyword>
<dbReference type="InterPro" id="IPR005190">
    <property type="entry name" value="GlnE_rpt_dom"/>
</dbReference>
<dbReference type="InterPro" id="IPR013546">
    <property type="entry name" value="PII_UdlTrfase/GS_AdlTrfase"/>
</dbReference>
<keyword evidence="2 7" id="KW-0548">Nucleotidyltransferase</keyword>
<dbReference type="Pfam" id="PF03710">
    <property type="entry name" value="GlnE"/>
    <property type="match status" value="2"/>
</dbReference>
<dbReference type="Gene3D" id="3.30.460.10">
    <property type="entry name" value="Beta Polymerase, domain 2"/>
    <property type="match status" value="2"/>
</dbReference>
<keyword evidence="3 7" id="KW-0547">Nucleotide-binding</keyword>
<evidence type="ECO:0000256" key="1">
    <source>
        <dbReference type="ARBA" id="ARBA00022679"/>
    </source>
</evidence>
<dbReference type="Proteomes" id="UP000633219">
    <property type="component" value="Unassembled WGS sequence"/>
</dbReference>
<reference evidence="10" key="1">
    <citation type="submission" date="2021-01" db="EMBL/GenBank/DDBJ databases">
        <title>Rhizobium sp. strain KVB221 16S ribosomal RNA gene Genome sequencing and assembly.</title>
        <authorList>
            <person name="Kang M."/>
        </authorList>
    </citation>
    <scope>NUCLEOTIDE SEQUENCE</scope>
    <source>
        <strain evidence="10">KVB221</strain>
    </source>
</reference>
<dbReference type="Gene3D" id="1.20.120.330">
    <property type="entry name" value="Nucleotidyltransferases domain 2"/>
    <property type="match status" value="2"/>
</dbReference>
<evidence type="ECO:0000256" key="4">
    <source>
        <dbReference type="ARBA" id="ARBA00022840"/>
    </source>
</evidence>
<dbReference type="PANTHER" id="PTHR30621:SF0">
    <property type="entry name" value="BIFUNCTIONAL GLUTAMINE SYNTHETASE ADENYLYLTRANSFERASE_ADENYLYL-REMOVING ENZYME"/>
    <property type="match status" value="1"/>
</dbReference>
<comment type="similarity">
    <text evidence="7">Belongs to the GlnE family.</text>
</comment>
<comment type="catalytic activity">
    <reaction evidence="7">
        <text>[glutamine synthetase]-O(4)-(5'-adenylyl)-L-tyrosine + phosphate = [glutamine synthetase]-L-tyrosine + ADP</text>
        <dbReference type="Rhea" id="RHEA:43716"/>
        <dbReference type="Rhea" id="RHEA-COMP:10660"/>
        <dbReference type="Rhea" id="RHEA-COMP:10661"/>
        <dbReference type="ChEBI" id="CHEBI:43474"/>
        <dbReference type="ChEBI" id="CHEBI:46858"/>
        <dbReference type="ChEBI" id="CHEBI:83624"/>
        <dbReference type="ChEBI" id="CHEBI:456216"/>
        <dbReference type="EC" id="2.7.7.89"/>
    </reaction>
</comment>
<evidence type="ECO:0000259" key="9">
    <source>
        <dbReference type="Pfam" id="PF08335"/>
    </source>
</evidence>
<dbReference type="EC" id="2.7.7.89" evidence="7"/>
<dbReference type="GO" id="GO:0005829">
    <property type="term" value="C:cytosol"/>
    <property type="evidence" value="ECO:0007669"/>
    <property type="project" value="TreeGrafter"/>
</dbReference>
<dbReference type="NCBIfam" id="NF010706">
    <property type="entry name" value="PRK14108.1"/>
    <property type="match status" value="1"/>
</dbReference>
<dbReference type="CDD" id="cd05401">
    <property type="entry name" value="NT_GlnE_GlnD_like"/>
    <property type="match status" value="2"/>
</dbReference>
<dbReference type="GO" id="GO:0047388">
    <property type="term" value="F:[glutamine synthetase]-adenylyl-L-tyrosine phosphorylase activity"/>
    <property type="evidence" value="ECO:0007669"/>
    <property type="project" value="UniProtKB-EC"/>
</dbReference>
<dbReference type="EMBL" id="JAEQNC010000002">
    <property type="protein sequence ID" value="MBL0371097.1"/>
    <property type="molecule type" value="Genomic_DNA"/>
</dbReference>